<dbReference type="EMBL" id="JAWDGP010002410">
    <property type="protein sequence ID" value="KAK3783457.1"/>
    <property type="molecule type" value="Genomic_DNA"/>
</dbReference>
<evidence type="ECO:0000313" key="3">
    <source>
        <dbReference type="Proteomes" id="UP001283361"/>
    </source>
</evidence>
<organism evidence="2 3">
    <name type="scientific">Elysia crispata</name>
    <name type="common">lettuce slug</name>
    <dbReference type="NCBI Taxonomy" id="231223"/>
    <lineage>
        <taxon>Eukaryota</taxon>
        <taxon>Metazoa</taxon>
        <taxon>Spiralia</taxon>
        <taxon>Lophotrochozoa</taxon>
        <taxon>Mollusca</taxon>
        <taxon>Gastropoda</taxon>
        <taxon>Heterobranchia</taxon>
        <taxon>Euthyneura</taxon>
        <taxon>Panpulmonata</taxon>
        <taxon>Sacoglossa</taxon>
        <taxon>Placobranchoidea</taxon>
        <taxon>Plakobranchidae</taxon>
        <taxon>Elysia</taxon>
    </lineage>
</organism>
<evidence type="ECO:0000313" key="2">
    <source>
        <dbReference type="EMBL" id="KAK3783457.1"/>
    </source>
</evidence>
<accession>A0AAE1A9G4</accession>
<gene>
    <name evidence="2" type="ORF">RRG08_033714</name>
</gene>
<feature type="compositionally biased region" description="Basic and acidic residues" evidence="1">
    <location>
        <begin position="67"/>
        <end position="78"/>
    </location>
</feature>
<comment type="caution">
    <text evidence="2">The sequence shown here is derived from an EMBL/GenBank/DDBJ whole genome shotgun (WGS) entry which is preliminary data.</text>
</comment>
<dbReference type="AlphaFoldDB" id="A0AAE1A9G4"/>
<name>A0AAE1A9G4_9GAST</name>
<keyword evidence="3" id="KW-1185">Reference proteome</keyword>
<protein>
    <submittedName>
        <fullName evidence="2">Uncharacterized protein</fullName>
    </submittedName>
</protein>
<sequence>MFNFNPLSFKCFMPCEQDEEEARKEGQLMDDPFTSGCQSHCPVLCVTVSPERDIPVSGHAKHVARGMHRDAAPDRTEMRNACSAKELSARPKDQRGSMSKSSQEGNTRLGFFLIFTIPRYGSERTEFHYLSSREGEGCNLIILQENRMQTERQEDFRGANKFHLVPY</sequence>
<proteinExistence type="predicted"/>
<feature type="region of interest" description="Disordered" evidence="1">
    <location>
        <begin position="59"/>
        <end position="104"/>
    </location>
</feature>
<dbReference type="Proteomes" id="UP001283361">
    <property type="component" value="Unassembled WGS sequence"/>
</dbReference>
<evidence type="ECO:0000256" key="1">
    <source>
        <dbReference type="SAM" id="MobiDB-lite"/>
    </source>
</evidence>
<reference evidence="2" key="1">
    <citation type="journal article" date="2023" name="G3 (Bethesda)">
        <title>A reference genome for the long-term kleptoplast-retaining sea slug Elysia crispata morphotype clarki.</title>
        <authorList>
            <person name="Eastman K.E."/>
            <person name="Pendleton A.L."/>
            <person name="Shaikh M.A."/>
            <person name="Suttiyut T."/>
            <person name="Ogas R."/>
            <person name="Tomko P."/>
            <person name="Gavelis G."/>
            <person name="Widhalm J.R."/>
            <person name="Wisecaver J.H."/>
        </authorList>
    </citation>
    <scope>NUCLEOTIDE SEQUENCE</scope>
    <source>
        <strain evidence="2">ECLA1</strain>
    </source>
</reference>